<name>A0A699H108_TANCI</name>
<dbReference type="GO" id="GO:0003964">
    <property type="term" value="F:RNA-directed DNA polymerase activity"/>
    <property type="evidence" value="ECO:0007669"/>
    <property type="project" value="UniProtKB-KW"/>
</dbReference>
<dbReference type="AlphaFoldDB" id="A0A699H108"/>
<proteinExistence type="predicted"/>
<reference evidence="1" key="1">
    <citation type="journal article" date="2019" name="Sci. Rep.">
        <title>Draft genome of Tanacetum cinerariifolium, the natural source of mosquito coil.</title>
        <authorList>
            <person name="Yamashiro T."/>
            <person name="Shiraishi A."/>
            <person name="Satake H."/>
            <person name="Nakayama K."/>
        </authorList>
    </citation>
    <scope>NUCLEOTIDE SEQUENCE</scope>
</reference>
<gene>
    <name evidence="1" type="ORF">Tci_279903</name>
</gene>
<evidence type="ECO:0000313" key="1">
    <source>
        <dbReference type="EMBL" id="GEX07928.1"/>
    </source>
</evidence>
<organism evidence="1">
    <name type="scientific">Tanacetum cinerariifolium</name>
    <name type="common">Dalmatian daisy</name>
    <name type="synonym">Chrysanthemum cinerariifolium</name>
    <dbReference type="NCBI Taxonomy" id="118510"/>
    <lineage>
        <taxon>Eukaryota</taxon>
        <taxon>Viridiplantae</taxon>
        <taxon>Streptophyta</taxon>
        <taxon>Embryophyta</taxon>
        <taxon>Tracheophyta</taxon>
        <taxon>Spermatophyta</taxon>
        <taxon>Magnoliopsida</taxon>
        <taxon>eudicotyledons</taxon>
        <taxon>Gunneridae</taxon>
        <taxon>Pentapetalae</taxon>
        <taxon>asterids</taxon>
        <taxon>campanulids</taxon>
        <taxon>Asterales</taxon>
        <taxon>Asteraceae</taxon>
        <taxon>Asteroideae</taxon>
        <taxon>Anthemideae</taxon>
        <taxon>Anthemidinae</taxon>
        <taxon>Tanacetum</taxon>
    </lineage>
</organism>
<dbReference type="EMBL" id="BKCJ010088408">
    <property type="protein sequence ID" value="GEX07928.1"/>
    <property type="molecule type" value="Genomic_DNA"/>
</dbReference>
<comment type="caution">
    <text evidence="1">The sequence shown here is derived from an EMBL/GenBank/DDBJ whole genome shotgun (WGS) entry which is preliminary data.</text>
</comment>
<keyword evidence="1" id="KW-0808">Transferase</keyword>
<accession>A0A699H108</accession>
<keyword evidence="1" id="KW-0548">Nucleotidyltransferase</keyword>
<protein>
    <submittedName>
        <fullName evidence="1">Reverse transcriptase domain-containing protein</fullName>
    </submittedName>
</protein>
<sequence>MDDEPVYAANRVVALIPGSTITILETANEFAIKAGDIFLYKTPNQACQLLENKVLIKLDWAKNKKTKSSLKKTIAFPDKGSSNFDTDKIMAKMDAMTIKMNAHIDVIDEILEQDFNALLDEGRKILHSIEGTLLKEEIIAELDEFMTMTADEDSESESHNEEPPFDKITINTDYKIKISLEEPPTDLELQPLPDNLEYVFLEEPSFLPVIISS</sequence>
<keyword evidence="1" id="KW-0695">RNA-directed DNA polymerase</keyword>